<dbReference type="RefSeq" id="WP_046104548.1">
    <property type="nucleotide sequence ID" value="NZ_JZEY01000054.1"/>
</dbReference>
<dbReference type="AlphaFoldDB" id="A0A0F5FNT5"/>
<feature type="transmembrane region" description="Helical" evidence="8">
    <location>
        <begin position="252"/>
        <end position="272"/>
    </location>
</feature>
<dbReference type="CDD" id="cd17320">
    <property type="entry name" value="MFS_MdfA_MDR_like"/>
    <property type="match status" value="1"/>
</dbReference>
<dbReference type="STRING" id="429727.VE26_08480"/>
<keyword evidence="4" id="KW-1003">Cell membrane</keyword>
<name>A0A0F5FNT5_9HYPH</name>
<feature type="transmembrane region" description="Helical" evidence="8">
    <location>
        <begin position="139"/>
        <end position="163"/>
    </location>
</feature>
<accession>A0A0F5FNT5</accession>
<dbReference type="PATRIC" id="fig|429727.3.peg.1751"/>
<dbReference type="PANTHER" id="PTHR23502">
    <property type="entry name" value="MAJOR FACILITATOR SUPERFAMILY"/>
    <property type="match status" value="1"/>
</dbReference>
<feature type="transmembrane region" description="Helical" evidence="8">
    <location>
        <begin position="377"/>
        <end position="394"/>
    </location>
</feature>
<evidence type="ECO:0000256" key="6">
    <source>
        <dbReference type="ARBA" id="ARBA00022989"/>
    </source>
</evidence>
<dbReference type="NCBIfam" id="TIGR00710">
    <property type="entry name" value="efflux_Bcr_CflA"/>
    <property type="match status" value="1"/>
</dbReference>
<evidence type="ECO:0000256" key="3">
    <source>
        <dbReference type="ARBA" id="ARBA00022448"/>
    </source>
</evidence>
<evidence type="ECO:0000256" key="1">
    <source>
        <dbReference type="ARBA" id="ARBA00004651"/>
    </source>
</evidence>
<proteinExistence type="inferred from homology"/>
<dbReference type="InterPro" id="IPR011701">
    <property type="entry name" value="MFS"/>
</dbReference>
<feature type="transmembrane region" description="Helical" evidence="8">
    <location>
        <begin position="284"/>
        <end position="302"/>
    </location>
</feature>
<dbReference type="InterPro" id="IPR004812">
    <property type="entry name" value="Efflux_drug-R_Bcr/CmlA"/>
</dbReference>
<dbReference type="Pfam" id="PF07690">
    <property type="entry name" value="MFS_1"/>
    <property type="match status" value="1"/>
</dbReference>
<keyword evidence="6 8" id="KW-1133">Transmembrane helix</keyword>
<protein>
    <recommendedName>
        <fullName evidence="8">Bcr/CflA family efflux transporter</fullName>
    </recommendedName>
</protein>
<evidence type="ECO:0000256" key="8">
    <source>
        <dbReference type="RuleBase" id="RU365088"/>
    </source>
</evidence>
<feature type="transmembrane region" description="Helical" evidence="8">
    <location>
        <begin position="308"/>
        <end position="327"/>
    </location>
</feature>
<evidence type="ECO:0000313" key="10">
    <source>
        <dbReference type="EMBL" id="KKB09857.1"/>
    </source>
</evidence>
<dbReference type="SUPFAM" id="SSF103473">
    <property type="entry name" value="MFS general substrate transporter"/>
    <property type="match status" value="1"/>
</dbReference>
<comment type="similarity">
    <text evidence="2 8">Belongs to the major facilitator superfamily. Bcr/CmlA family.</text>
</comment>
<dbReference type="Gene3D" id="1.20.1720.10">
    <property type="entry name" value="Multidrug resistance protein D"/>
    <property type="match status" value="1"/>
</dbReference>
<dbReference type="GO" id="GO:0005886">
    <property type="term" value="C:plasma membrane"/>
    <property type="evidence" value="ECO:0007669"/>
    <property type="project" value="UniProtKB-SubCell"/>
</dbReference>
<dbReference type="InterPro" id="IPR020846">
    <property type="entry name" value="MFS_dom"/>
</dbReference>
<feature type="domain" description="Major facilitator superfamily (MFS) profile" evidence="9">
    <location>
        <begin position="14"/>
        <end position="396"/>
    </location>
</feature>
<evidence type="ECO:0000313" key="11">
    <source>
        <dbReference type="Proteomes" id="UP000033649"/>
    </source>
</evidence>
<comment type="subcellular location">
    <subcellularLocation>
        <location evidence="8">Cell inner membrane</location>
        <topology evidence="8">Multi-pass membrane protein</topology>
    </subcellularLocation>
    <subcellularLocation>
        <location evidence="1">Cell membrane</location>
        <topology evidence="1">Multi-pass membrane protein</topology>
    </subcellularLocation>
</comment>
<evidence type="ECO:0000259" key="9">
    <source>
        <dbReference type="PROSITE" id="PS50850"/>
    </source>
</evidence>
<comment type="caution">
    <text evidence="8">Lacks conserved residue(s) required for the propagation of feature annotation.</text>
</comment>
<gene>
    <name evidence="10" type="ORF">VE26_08480</name>
</gene>
<comment type="caution">
    <text evidence="10">The sequence shown here is derived from an EMBL/GenBank/DDBJ whole genome shotgun (WGS) entry which is preliminary data.</text>
</comment>
<dbReference type="Proteomes" id="UP000033649">
    <property type="component" value="Unassembled WGS sequence"/>
</dbReference>
<dbReference type="PROSITE" id="PS50850">
    <property type="entry name" value="MFS"/>
    <property type="match status" value="1"/>
</dbReference>
<feature type="transmembrane region" description="Helical" evidence="8">
    <location>
        <begin position="82"/>
        <end position="100"/>
    </location>
</feature>
<keyword evidence="7 8" id="KW-0472">Membrane</keyword>
<dbReference type="EMBL" id="JZEY01000054">
    <property type="protein sequence ID" value="KKB09857.1"/>
    <property type="molecule type" value="Genomic_DNA"/>
</dbReference>
<dbReference type="InterPro" id="IPR036259">
    <property type="entry name" value="MFS_trans_sf"/>
</dbReference>
<dbReference type="PANTHER" id="PTHR23502:SF132">
    <property type="entry name" value="POLYAMINE TRANSPORTER 2-RELATED"/>
    <property type="match status" value="1"/>
</dbReference>
<dbReference type="OrthoDB" id="9800416at2"/>
<keyword evidence="5 8" id="KW-0812">Transmembrane</keyword>
<reference evidence="10 11" key="1">
    <citation type="submission" date="2015-03" db="EMBL/GenBank/DDBJ databases">
        <authorList>
            <person name="Hassan Y."/>
            <person name="Lepp D."/>
            <person name="Li X.-Z."/>
            <person name="Zhou T."/>
        </authorList>
    </citation>
    <scope>NUCLEOTIDE SEQUENCE [LARGE SCALE GENOMIC DNA]</scope>
    <source>
        <strain evidence="10 11">IPL18</strain>
    </source>
</reference>
<keyword evidence="3 8" id="KW-0813">Transport</keyword>
<dbReference type="GO" id="GO:0042910">
    <property type="term" value="F:xenobiotic transmembrane transporter activity"/>
    <property type="evidence" value="ECO:0007669"/>
    <property type="project" value="InterPro"/>
</dbReference>
<feature type="transmembrane region" description="Helical" evidence="8">
    <location>
        <begin position="339"/>
        <end position="365"/>
    </location>
</feature>
<dbReference type="GO" id="GO:1990961">
    <property type="term" value="P:xenobiotic detoxification by transmembrane export across the plasma membrane"/>
    <property type="evidence" value="ECO:0007669"/>
    <property type="project" value="InterPro"/>
</dbReference>
<evidence type="ECO:0000256" key="7">
    <source>
        <dbReference type="ARBA" id="ARBA00023136"/>
    </source>
</evidence>
<feature type="transmembrane region" description="Helical" evidence="8">
    <location>
        <begin position="52"/>
        <end position="70"/>
    </location>
</feature>
<sequence length="418" mass="45214">MSDHFTRVLSRPEFIALIAALMAVNALAIDVMLPALPYMGEALGISNENERQFVVSAYMLGMGLAVLAFGPLTDRFGRRGPLLVGVAIYVVAAIIAAFAPNFTMLLVLRFIQGMGAASVRVISQAVVRDRYSGREMAEVMSLTFMVFMAIPIIAPGIGQILLLTGPWQSIFFFMGLLAAALWVWTFLRLPETLPVNQRRPLSARGILDSFRIVFTNRVAISYGLAGMFLFGALFGFITSAQQIYVDIYGLGVYFPVAFAAMAGLMAISSFTNSKVVRRFGMRRLSHGAMLIFTAFSGLWLVLALNDMLPLWLFFSLLAIIMFCFGWSASNMNSLSMEPLGNVAGTAASVFGFIQTVGGALIGSYTGQLFDGTTVPTATGYFLMGVMALVCILIAEKGRLFGVGEGYSKSDAAPIMDAH</sequence>
<evidence type="ECO:0000256" key="4">
    <source>
        <dbReference type="ARBA" id="ARBA00022475"/>
    </source>
</evidence>
<organism evidence="10 11">
    <name type="scientific">Devosia chinhatensis</name>
    <dbReference type="NCBI Taxonomy" id="429727"/>
    <lineage>
        <taxon>Bacteria</taxon>
        <taxon>Pseudomonadati</taxon>
        <taxon>Pseudomonadota</taxon>
        <taxon>Alphaproteobacteria</taxon>
        <taxon>Hyphomicrobiales</taxon>
        <taxon>Devosiaceae</taxon>
        <taxon>Devosia</taxon>
    </lineage>
</organism>
<evidence type="ECO:0000256" key="5">
    <source>
        <dbReference type="ARBA" id="ARBA00022692"/>
    </source>
</evidence>
<keyword evidence="8" id="KW-0997">Cell inner membrane</keyword>
<keyword evidence="11" id="KW-1185">Reference proteome</keyword>
<feature type="transmembrane region" description="Helical" evidence="8">
    <location>
        <begin position="219"/>
        <end position="240"/>
    </location>
</feature>
<feature type="transmembrane region" description="Helical" evidence="8">
    <location>
        <begin position="169"/>
        <end position="189"/>
    </location>
</feature>
<evidence type="ECO:0000256" key="2">
    <source>
        <dbReference type="ARBA" id="ARBA00006236"/>
    </source>
</evidence>